<comment type="caution">
    <text evidence="1">The sequence shown here is derived from an EMBL/GenBank/DDBJ whole genome shotgun (WGS) entry which is preliminary data.</text>
</comment>
<reference evidence="1" key="1">
    <citation type="submission" date="2021-02" db="EMBL/GenBank/DDBJ databases">
        <authorList>
            <person name="Dougan E. K."/>
            <person name="Rhodes N."/>
            <person name="Thang M."/>
            <person name="Chan C."/>
        </authorList>
    </citation>
    <scope>NUCLEOTIDE SEQUENCE</scope>
</reference>
<dbReference type="Pfam" id="PF19060">
    <property type="entry name" value="DVNP"/>
    <property type="match status" value="1"/>
</dbReference>
<proteinExistence type="predicted"/>
<dbReference type="GO" id="GO:0003677">
    <property type="term" value="F:DNA binding"/>
    <property type="evidence" value="ECO:0007669"/>
    <property type="project" value="InterPro"/>
</dbReference>
<evidence type="ECO:0000313" key="2">
    <source>
        <dbReference type="Proteomes" id="UP000654075"/>
    </source>
</evidence>
<organism evidence="1 2">
    <name type="scientific">Polarella glacialis</name>
    <name type="common">Dinoflagellate</name>
    <dbReference type="NCBI Taxonomy" id="89957"/>
    <lineage>
        <taxon>Eukaryota</taxon>
        <taxon>Sar</taxon>
        <taxon>Alveolata</taxon>
        <taxon>Dinophyceae</taxon>
        <taxon>Suessiales</taxon>
        <taxon>Suessiaceae</taxon>
        <taxon>Polarella</taxon>
    </lineage>
</organism>
<accession>A0A813FWJ5</accession>
<dbReference type="GO" id="GO:0051276">
    <property type="term" value="P:chromosome organization"/>
    <property type="evidence" value="ECO:0007669"/>
    <property type="project" value="InterPro"/>
</dbReference>
<dbReference type="AlphaFoldDB" id="A0A813FWJ5"/>
<evidence type="ECO:0000313" key="1">
    <source>
        <dbReference type="EMBL" id="CAE8616675.1"/>
    </source>
</evidence>
<sequence>MALPMKTMKAAMKATDMKKAMKKAMKKVMKKVMKKKAMKKSTIATNKRAKASVFRGTKVKTVGGLTKEKLTKNRTGKVVSKAASAAAKKKYANNLGGWTKAVQAARKALGVKGFAAIGGKSAEGKALYAKAKSLYTR</sequence>
<gene>
    <name evidence="1" type="ORF">PGLA1383_LOCUS34346</name>
</gene>
<keyword evidence="2" id="KW-1185">Reference proteome</keyword>
<dbReference type="EMBL" id="CAJNNV010025935">
    <property type="protein sequence ID" value="CAE8616675.1"/>
    <property type="molecule type" value="Genomic_DNA"/>
</dbReference>
<protein>
    <submittedName>
        <fullName evidence="1">Uncharacterized protein</fullName>
    </submittedName>
</protein>
<name>A0A813FWJ5_POLGL</name>
<dbReference type="InterPro" id="IPR043928">
    <property type="entry name" value="DNVP"/>
</dbReference>
<dbReference type="Proteomes" id="UP000654075">
    <property type="component" value="Unassembled WGS sequence"/>
</dbReference>